<feature type="domain" description="Alcohol dehydrogenase-like C-terminal" evidence="5">
    <location>
        <begin position="172"/>
        <end position="293"/>
    </location>
</feature>
<feature type="domain" description="Alcohol dehydrogenase-like N-terminal" evidence="6">
    <location>
        <begin position="18"/>
        <end position="132"/>
    </location>
</feature>
<dbReference type="Gene3D" id="3.40.50.720">
    <property type="entry name" value="NAD(P)-binding Rossmann-like Domain"/>
    <property type="match status" value="1"/>
</dbReference>
<gene>
    <name evidence="7" type="ORF">H8707_02240</name>
</gene>
<dbReference type="AlphaFoldDB" id="A0A926ESX1"/>
<dbReference type="PANTHER" id="PTHR43401:SF2">
    <property type="entry name" value="L-THREONINE 3-DEHYDROGENASE"/>
    <property type="match status" value="1"/>
</dbReference>
<keyword evidence="2 4" id="KW-0862">Zinc</keyword>
<comment type="cofactor">
    <cofactor evidence="4">
        <name>Zn(2+)</name>
        <dbReference type="ChEBI" id="CHEBI:29105"/>
    </cofactor>
</comment>
<accession>A0A926ESX1</accession>
<dbReference type="Pfam" id="PF08240">
    <property type="entry name" value="ADH_N"/>
    <property type="match status" value="1"/>
</dbReference>
<keyword evidence="3" id="KW-0560">Oxidoreductase</keyword>
<dbReference type="Proteomes" id="UP000601171">
    <property type="component" value="Unassembled WGS sequence"/>
</dbReference>
<dbReference type="SUPFAM" id="SSF50129">
    <property type="entry name" value="GroES-like"/>
    <property type="match status" value="1"/>
</dbReference>
<dbReference type="GO" id="GO:0008270">
    <property type="term" value="F:zinc ion binding"/>
    <property type="evidence" value="ECO:0007669"/>
    <property type="project" value="InterPro"/>
</dbReference>
<evidence type="ECO:0000256" key="1">
    <source>
        <dbReference type="ARBA" id="ARBA00022723"/>
    </source>
</evidence>
<sequence length="343" mass="38062">MDMHKTELHKVVLPELAPDEILLKMEKINLCTTDYQHWMGLRNHYGFPKADGHEYSGIIIEKGSDVGDNLQIGDRVSGGYKGCGYCIPCREGFPNECINKDSVSTRYAIEFKGGKAFANYKILSAKEAVKVSKDIPAEEAGFLEPVSTAVECAFRAKIKPTEDVVIIGAGTMGIVNAQVAHAFGARVIISDISDKKVETAKKMGFAEVIHSRKTDPVEEVKRLTNGKGADVVIAAVGNTIAYKQGMEMLKHFRGRFMVFPAGYPKPELEIDPNEMHYRKIEIIGSYEANDYDYLIASRLLSYKMINMSYALEGKAFPLKNINDAFEAASIPDSYRVTIDLQDI</sequence>
<dbReference type="EMBL" id="JACRTG010000007">
    <property type="protein sequence ID" value="MBC8587061.1"/>
    <property type="molecule type" value="Genomic_DNA"/>
</dbReference>
<organism evidence="7 8">
    <name type="scientific">Paratissierella segnis</name>
    <dbReference type="NCBI Taxonomy" id="2763679"/>
    <lineage>
        <taxon>Bacteria</taxon>
        <taxon>Bacillati</taxon>
        <taxon>Bacillota</taxon>
        <taxon>Tissierellia</taxon>
        <taxon>Tissierellales</taxon>
        <taxon>Tissierellaceae</taxon>
        <taxon>Paratissierella</taxon>
    </lineage>
</organism>
<dbReference type="InterPro" id="IPR011032">
    <property type="entry name" value="GroES-like_sf"/>
</dbReference>
<dbReference type="PROSITE" id="PS00059">
    <property type="entry name" value="ADH_ZINC"/>
    <property type="match status" value="1"/>
</dbReference>
<reference evidence="7" key="1">
    <citation type="submission" date="2020-08" db="EMBL/GenBank/DDBJ databases">
        <title>Genome public.</title>
        <authorList>
            <person name="Liu C."/>
            <person name="Sun Q."/>
        </authorList>
    </citation>
    <scope>NUCLEOTIDE SEQUENCE</scope>
    <source>
        <strain evidence="7">BX21</strain>
    </source>
</reference>
<comment type="caution">
    <text evidence="7">The sequence shown here is derived from an EMBL/GenBank/DDBJ whole genome shotgun (WGS) entry which is preliminary data.</text>
</comment>
<keyword evidence="8" id="KW-1185">Reference proteome</keyword>
<dbReference type="GO" id="GO:0016491">
    <property type="term" value="F:oxidoreductase activity"/>
    <property type="evidence" value="ECO:0007669"/>
    <property type="project" value="UniProtKB-KW"/>
</dbReference>
<evidence type="ECO:0000256" key="4">
    <source>
        <dbReference type="RuleBase" id="RU361277"/>
    </source>
</evidence>
<dbReference type="InterPro" id="IPR002328">
    <property type="entry name" value="ADH_Zn_CS"/>
</dbReference>
<comment type="similarity">
    <text evidence="4">Belongs to the zinc-containing alcohol dehydrogenase family.</text>
</comment>
<dbReference type="Gene3D" id="3.90.180.10">
    <property type="entry name" value="Medium-chain alcohol dehydrogenases, catalytic domain"/>
    <property type="match status" value="1"/>
</dbReference>
<dbReference type="InterPro" id="IPR013154">
    <property type="entry name" value="ADH-like_N"/>
</dbReference>
<dbReference type="InterPro" id="IPR013149">
    <property type="entry name" value="ADH-like_C"/>
</dbReference>
<evidence type="ECO:0000313" key="7">
    <source>
        <dbReference type="EMBL" id="MBC8587061.1"/>
    </source>
</evidence>
<proteinExistence type="inferred from homology"/>
<dbReference type="InterPro" id="IPR036291">
    <property type="entry name" value="NAD(P)-bd_dom_sf"/>
</dbReference>
<keyword evidence="1 4" id="KW-0479">Metal-binding</keyword>
<evidence type="ECO:0000256" key="3">
    <source>
        <dbReference type="ARBA" id="ARBA00023002"/>
    </source>
</evidence>
<evidence type="ECO:0000256" key="2">
    <source>
        <dbReference type="ARBA" id="ARBA00022833"/>
    </source>
</evidence>
<name>A0A926ESX1_9FIRM</name>
<evidence type="ECO:0000259" key="6">
    <source>
        <dbReference type="Pfam" id="PF08240"/>
    </source>
</evidence>
<evidence type="ECO:0000259" key="5">
    <source>
        <dbReference type="Pfam" id="PF00107"/>
    </source>
</evidence>
<dbReference type="InterPro" id="IPR050129">
    <property type="entry name" value="Zn_alcohol_dh"/>
</dbReference>
<dbReference type="PANTHER" id="PTHR43401">
    <property type="entry name" value="L-THREONINE 3-DEHYDROGENASE"/>
    <property type="match status" value="1"/>
</dbReference>
<dbReference type="Pfam" id="PF00107">
    <property type="entry name" value="ADH_zinc_N"/>
    <property type="match status" value="1"/>
</dbReference>
<dbReference type="SUPFAM" id="SSF51735">
    <property type="entry name" value="NAD(P)-binding Rossmann-fold domains"/>
    <property type="match status" value="1"/>
</dbReference>
<evidence type="ECO:0000313" key="8">
    <source>
        <dbReference type="Proteomes" id="UP000601171"/>
    </source>
</evidence>
<protein>
    <submittedName>
        <fullName evidence="7">Zinc-binding dehydrogenase</fullName>
    </submittedName>
</protein>